<dbReference type="PROSITE" id="PS01124">
    <property type="entry name" value="HTH_ARAC_FAMILY_2"/>
    <property type="match status" value="1"/>
</dbReference>
<evidence type="ECO:0000313" key="5">
    <source>
        <dbReference type="EMBL" id="GLB50340.1"/>
    </source>
</evidence>
<proteinExistence type="predicted"/>
<dbReference type="RefSeq" id="WP_281765966.1">
    <property type="nucleotide sequence ID" value="NZ_BRVO01000003.1"/>
</dbReference>
<dbReference type="SUPFAM" id="SSF46689">
    <property type="entry name" value="Homeodomain-like"/>
    <property type="match status" value="1"/>
</dbReference>
<evidence type="ECO:0000256" key="2">
    <source>
        <dbReference type="ARBA" id="ARBA00023125"/>
    </source>
</evidence>
<gene>
    <name evidence="5" type="ORF">Y10_27080</name>
</gene>
<dbReference type="PANTHER" id="PTHR43280">
    <property type="entry name" value="ARAC-FAMILY TRANSCRIPTIONAL REGULATOR"/>
    <property type="match status" value="1"/>
</dbReference>
<keyword evidence="3" id="KW-0804">Transcription</keyword>
<dbReference type="Pfam" id="PF12833">
    <property type="entry name" value="HTH_18"/>
    <property type="match status" value="1"/>
</dbReference>
<reference evidence="5" key="1">
    <citation type="submission" date="2022-07" db="EMBL/GenBank/DDBJ databases">
        <title>Taxonomy of Novel Oxalotrophic and Methylotrophic Bacteria.</title>
        <authorList>
            <person name="Sahin N."/>
            <person name="Tani A."/>
        </authorList>
    </citation>
    <scope>NUCLEOTIDE SEQUENCE</scope>
    <source>
        <strain evidence="5">Y10</strain>
    </source>
</reference>
<accession>A0ABQ5MLQ1</accession>
<comment type="caution">
    <text evidence="5">The sequence shown here is derived from an EMBL/GenBank/DDBJ whole genome shotgun (WGS) entry which is preliminary data.</text>
</comment>
<keyword evidence="1" id="KW-0805">Transcription regulation</keyword>
<keyword evidence="2" id="KW-0238">DNA-binding</keyword>
<dbReference type="InterPro" id="IPR046532">
    <property type="entry name" value="DUF6597"/>
</dbReference>
<organism evidence="5 6">
    <name type="scientific">Neptunitalea lumnitzerae</name>
    <dbReference type="NCBI Taxonomy" id="2965509"/>
    <lineage>
        <taxon>Bacteria</taxon>
        <taxon>Pseudomonadati</taxon>
        <taxon>Bacteroidota</taxon>
        <taxon>Flavobacteriia</taxon>
        <taxon>Flavobacteriales</taxon>
        <taxon>Flavobacteriaceae</taxon>
        <taxon>Neptunitalea</taxon>
    </lineage>
</organism>
<evidence type="ECO:0000256" key="1">
    <source>
        <dbReference type="ARBA" id="ARBA00023015"/>
    </source>
</evidence>
<protein>
    <recommendedName>
        <fullName evidence="4">HTH araC/xylS-type domain-containing protein</fullName>
    </recommendedName>
</protein>
<dbReference type="Gene3D" id="1.10.10.60">
    <property type="entry name" value="Homeodomain-like"/>
    <property type="match status" value="1"/>
</dbReference>
<sequence length="256" mass="29371">MTQYYIKPAESISLFVKNIVILENLDASKKNSIPFFADGCPGLMYYNAPKGLVVAPHNKQMPPIFLYGQTIQPITLELDGTYVIVIFQLYPFVLRSFFEVAPKSINDDCYYLDDEKEFLLGELVEKLKKQDIDTCVQTITELLLFYFEKKKQQLDFDVYQAIDLIFASKGQQTVQSIVNSLGINRRTLERRFLLETGLSPKQFAKVIQFQTSLVHLTSKDYSSLSDVVFENGFSDQSHFIRVFKAFTGSTPKKFTL</sequence>
<evidence type="ECO:0000259" key="4">
    <source>
        <dbReference type="PROSITE" id="PS01124"/>
    </source>
</evidence>
<keyword evidence="6" id="KW-1185">Reference proteome</keyword>
<feature type="domain" description="HTH araC/xylS-type" evidence="4">
    <location>
        <begin position="156"/>
        <end position="256"/>
    </location>
</feature>
<dbReference type="EMBL" id="BRVO01000003">
    <property type="protein sequence ID" value="GLB50340.1"/>
    <property type="molecule type" value="Genomic_DNA"/>
</dbReference>
<dbReference type="Pfam" id="PF20240">
    <property type="entry name" value="DUF6597"/>
    <property type="match status" value="1"/>
</dbReference>
<dbReference type="InterPro" id="IPR009057">
    <property type="entry name" value="Homeodomain-like_sf"/>
</dbReference>
<dbReference type="PANTHER" id="PTHR43280:SF2">
    <property type="entry name" value="HTH-TYPE TRANSCRIPTIONAL REGULATOR EXSA"/>
    <property type="match status" value="1"/>
</dbReference>
<dbReference type="SMART" id="SM00342">
    <property type="entry name" value="HTH_ARAC"/>
    <property type="match status" value="1"/>
</dbReference>
<evidence type="ECO:0000313" key="6">
    <source>
        <dbReference type="Proteomes" id="UP001143543"/>
    </source>
</evidence>
<dbReference type="InterPro" id="IPR018060">
    <property type="entry name" value="HTH_AraC"/>
</dbReference>
<evidence type="ECO:0000256" key="3">
    <source>
        <dbReference type="ARBA" id="ARBA00023163"/>
    </source>
</evidence>
<dbReference type="Proteomes" id="UP001143543">
    <property type="component" value="Unassembled WGS sequence"/>
</dbReference>
<name>A0ABQ5MLQ1_9FLAO</name>